<evidence type="ECO:0000259" key="4">
    <source>
        <dbReference type="Pfam" id="PF08718"/>
    </source>
</evidence>
<evidence type="ECO:0000313" key="6">
    <source>
        <dbReference type="Proteomes" id="UP000828251"/>
    </source>
</evidence>
<dbReference type="SUPFAM" id="SSF110004">
    <property type="entry name" value="Glycolipid transfer protein, GLTP"/>
    <property type="match status" value="1"/>
</dbReference>
<proteinExistence type="inferred from homology"/>
<reference evidence="5 6" key="1">
    <citation type="journal article" date="2021" name="Plant Biotechnol. J.">
        <title>Multi-omics assisted identification of the key and species-specific regulatory components of drought-tolerant mechanisms in Gossypium stocksii.</title>
        <authorList>
            <person name="Yu D."/>
            <person name="Ke L."/>
            <person name="Zhang D."/>
            <person name="Wu Y."/>
            <person name="Sun Y."/>
            <person name="Mei J."/>
            <person name="Sun J."/>
            <person name="Sun Y."/>
        </authorList>
    </citation>
    <scope>NUCLEOTIDE SEQUENCE [LARGE SCALE GENOMIC DNA]</scope>
    <source>
        <strain evidence="6">cv. E1</strain>
        <tissue evidence="5">Leaf</tissue>
    </source>
</reference>
<dbReference type="PANTHER" id="PTHR10219:SF34">
    <property type="entry name" value="GLYCOLIPID TRANSFER PROTEIN 3"/>
    <property type="match status" value="1"/>
</dbReference>
<keyword evidence="3" id="KW-0445">Lipid transport</keyword>
<evidence type="ECO:0000256" key="3">
    <source>
        <dbReference type="ARBA" id="ARBA00023055"/>
    </source>
</evidence>
<gene>
    <name evidence="5" type="ORF">J1N35_030151</name>
</gene>
<evidence type="ECO:0000313" key="5">
    <source>
        <dbReference type="EMBL" id="KAH1065164.1"/>
    </source>
</evidence>
<dbReference type="AlphaFoldDB" id="A0A9D3V1D2"/>
<dbReference type="FunFam" id="1.10.3520.10:FF:000008">
    <property type="entry name" value="Glycolipid transfer protein 2"/>
    <property type="match status" value="1"/>
</dbReference>
<dbReference type="Pfam" id="PF08718">
    <property type="entry name" value="GLTP"/>
    <property type="match status" value="1"/>
</dbReference>
<protein>
    <recommendedName>
        <fullName evidence="4">Glycolipid transfer protein domain-containing protein</fullName>
    </recommendedName>
</protein>
<keyword evidence="2" id="KW-0813">Transport</keyword>
<dbReference type="GO" id="GO:1902388">
    <property type="term" value="F:ceramide 1-phosphate transfer activity"/>
    <property type="evidence" value="ECO:0007669"/>
    <property type="project" value="TreeGrafter"/>
</dbReference>
<dbReference type="PANTHER" id="PTHR10219">
    <property type="entry name" value="GLYCOLIPID TRANSFER PROTEIN-RELATED"/>
    <property type="match status" value="1"/>
</dbReference>
<comment type="similarity">
    <text evidence="1">Belongs to the GLTP family.</text>
</comment>
<sequence length="229" mass="25826">MKRKREMEGKSEIRSAIEELSMLVKAQPATVGDINLDAAPIPTKPFLHVCTLILQVLDKIGPTMAVLRQDIHQNIQRLENLCESDPTKYLNLIEILKKEEGEGNARKGSSCSKALLWLTRSMDFMVALLQKLVKDPGQNMEQAVEESYNITLKPRHGWISSAAFKVALKLVPDNRTFISLLMAKDQNCDVLKEEMQTLITLLVPFLEQIHSVMVRMFVNLSSSGFEFIG</sequence>
<dbReference type="InterPro" id="IPR014830">
    <property type="entry name" value="Glycolipid_transfer_prot_dom"/>
</dbReference>
<dbReference type="EMBL" id="JAIQCV010000009">
    <property type="protein sequence ID" value="KAH1065164.1"/>
    <property type="molecule type" value="Genomic_DNA"/>
</dbReference>
<name>A0A9D3V1D2_9ROSI</name>
<dbReference type="GO" id="GO:0005829">
    <property type="term" value="C:cytosol"/>
    <property type="evidence" value="ECO:0007669"/>
    <property type="project" value="TreeGrafter"/>
</dbReference>
<evidence type="ECO:0000256" key="1">
    <source>
        <dbReference type="ARBA" id="ARBA00007148"/>
    </source>
</evidence>
<dbReference type="Gene3D" id="1.10.3520.10">
    <property type="entry name" value="Glycolipid transfer protein"/>
    <property type="match status" value="1"/>
</dbReference>
<dbReference type="GO" id="GO:0016020">
    <property type="term" value="C:membrane"/>
    <property type="evidence" value="ECO:0007669"/>
    <property type="project" value="TreeGrafter"/>
</dbReference>
<dbReference type="GO" id="GO:1902387">
    <property type="term" value="F:ceramide 1-phosphate binding"/>
    <property type="evidence" value="ECO:0007669"/>
    <property type="project" value="TreeGrafter"/>
</dbReference>
<organism evidence="5 6">
    <name type="scientific">Gossypium stocksii</name>
    <dbReference type="NCBI Taxonomy" id="47602"/>
    <lineage>
        <taxon>Eukaryota</taxon>
        <taxon>Viridiplantae</taxon>
        <taxon>Streptophyta</taxon>
        <taxon>Embryophyta</taxon>
        <taxon>Tracheophyta</taxon>
        <taxon>Spermatophyta</taxon>
        <taxon>Magnoliopsida</taxon>
        <taxon>eudicotyledons</taxon>
        <taxon>Gunneridae</taxon>
        <taxon>Pentapetalae</taxon>
        <taxon>rosids</taxon>
        <taxon>malvids</taxon>
        <taxon>Malvales</taxon>
        <taxon>Malvaceae</taxon>
        <taxon>Malvoideae</taxon>
        <taxon>Gossypium</taxon>
    </lineage>
</organism>
<comment type="caution">
    <text evidence="5">The sequence shown here is derived from an EMBL/GenBank/DDBJ whole genome shotgun (WGS) entry which is preliminary data.</text>
</comment>
<feature type="domain" description="Glycolipid transfer protein" evidence="4">
    <location>
        <begin position="41"/>
        <end position="181"/>
    </location>
</feature>
<keyword evidence="6" id="KW-1185">Reference proteome</keyword>
<dbReference type="InterPro" id="IPR036497">
    <property type="entry name" value="GLTP_sf"/>
</dbReference>
<evidence type="ECO:0000256" key="2">
    <source>
        <dbReference type="ARBA" id="ARBA00022448"/>
    </source>
</evidence>
<dbReference type="Proteomes" id="UP000828251">
    <property type="component" value="Unassembled WGS sequence"/>
</dbReference>
<accession>A0A9D3V1D2</accession>
<dbReference type="OrthoDB" id="205255at2759"/>